<protein>
    <submittedName>
        <fullName evidence="1">Uncharacterized protein</fullName>
    </submittedName>
</protein>
<accession>A0A0B8T410</accession>
<keyword evidence="2" id="KW-1185">Reference proteome</keyword>
<reference evidence="1 2" key="2">
    <citation type="journal article" date="2015" name="PLoS ONE">
        <title>Whole-Genome Optical Mapping and Finished Genome Sequence of Sphingobacterium deserti sp. nov., a New Species Isolated from the Western Desert of China.</title>
        <authorList>
            <person name="Teng C."/>
            <person name="Zhou Z."/>
            <person name="Molnar I."/>
            <person name="Li X."/>
            <person name="Tang R."/>
            <person name="Chen M."/>
            <person name="Wang L."/>
            <person name="Su S."/>
            <person name="Zhang W."/>
            <person name="Lin M."/>
        </authorList>
    </citation>
    <scope>NUCLEOTIDE SEQUENCE [LARGE SCALE GENOMIC DNA]</scope>
    <source>
        <strain evidence="2">ACCC05744</strain>
    </source>
</reference>
<organism evidence="1 2">
    <name type="scientific">Sphingobacterium deserti</name>
    <dbReference type="NCBI Taxonomy" id="1229276"/>
    <lineage>
        <taxon>Bacteria</taxon>
        <taxon>Pseudomonadati</taxon>
        <taxon>Bacteroidota</taxon>
        <taxon>Sphingobacteriia</taxon>
        <taxon>Sphingobacteriales</taxon>
        <taxon>Sphingobacteriaceae</taxon>
        <taxon>Sphingobacterium</taxon>
    </lineage>
</organism>
<reference evidence="2" key="1">
    <citation type="submission" date="2014-04" db="EMBL/GenBank/DDBJ databases">
        <title>Whole-Genome optical mapping and complete genome sequence of Sphingobacterium deserti sp. nov., a new spaces isolated from desert in the west of China.</title>
        <authorList>
            <person name="Teng C."/>
            <person name="Zhou Z."/>
            <person name="Li X."/>
            <person name="Chen M."/>
            <person name="Lin M."/>
            <person name="Wang L."/>
            <person name="Su S."/>
            <person name="Zhang C."/>
            <person name="Zhang W."/>
        </authorList>
    </citation>
    <scope>NUCLEOTIDE SEQUENCE [LARGE SCALE GENOMIC DNA]</scope>
    <source>
        <strain evidence="2">ACCC05744</strain>
    </source>
</reference>
<evidence type="ECO:0000313" key="2">
    <source>
        <dbReference type="Proteomes" id="UP000031802"/>
    </source>
</evidence>
<sequence>MQAAEVLLNKAIALNFCDEGGRQRASPLLRLSGNYKSD</sequence>
<dbReference type="Proteomes" id="UP000031802">
    <property type="component" value="Unassembled WGS sequence"/>
</dbReference>
<dbReference type="PATRIC" id="fig|1229276.3.peg.180"/>
<name>A0A0B8T410_9SPHI</name>
<gene>
    <name evidence="1" type="ORF">DI53_0176</name>
</gene>
<dbReference type="AlphaFoldDB" id="A0A0B8T410"/>
<dbReference type="STRING" id="1229276.DI53_0176"/>
<comment type="caution">
    <text evidence="1">The sequence shown here is derived from an EMBL/GenBank/DDBJ whole genome shotgun (WGS) entry which is preliminary data.</text>
</comment>
<proteinExistence type="predicted"/>
<dbReference type="EMBL" id="JJMU01000002">
    <property type="protein sequence ID" value="KGE16061.1"/>
    <property type="molecule type" value="Genomic_DNA"/>
</dbReference>
<evidence type="ECO:0000313" key="1">
    <source>
        <dbReference type="EMBL" id="KGE16061.1"/>
    </source>
</evidence>